<evidence type="ECO:0000256" key="5">
    <source>
        <dbReference type="SAM" id="MobiDB-lite"/>
    </source>
</evidence>
<feature type="signal peptide" evidence="6">
    <location>
        <begin position="1"/>
        <end position="25"/>
    </location>
</feature>
<dbReference type="PROSITE" id="PS00940">
    <property type="entry name" value="GAMMA_THIONIN"/>
    <property type="match status" value="1"/>
</dbReference>
<feature type="compositionally biased region" description="Pro residues" evidence="5">
    <location>
        <begin position="151"/>
        <end position="168"/>
    </location>
</feature>
<keyword evidence="4" id="KW-1015">Disulfide bond</keyword>
<dbReference type="SMART" id="SM00505">
    <property type="entry name" value="Knot1"/>
    <property type="match status" value="2"/>
</dbReference>
<dbReference type="Proteomes" id="UP001291926">
    <property type="component" value="Unassembled WGS sequence"/>
</dbReference>
<dbReference type="InterPro" id="IPR008176">
    <property type="entry name" value="Defensin_plant"/>
</dbReference>
<dbReference type="InterPro" id="IPR003614">
    <property type="entry name" value="Knottins"/>
</dbReference>
<comment type="subcellular location">
    <subcellularLocation>
        <location evidence="1">Secreted</location>
    </subcellularLocation>
</comment>
<evidence type="ECO:0000256" key="6">
    <source>
        <dbReference type="SAM" id="SignalP"/>
    </source>
</evidence>
<dbReference type="PANTHER" id="PTHR33147">
    <property type="entry name" value="DEFENSIN-LIKE PROTEIN 1"/>
    <property type="match status" value="1"/>
</dbReference>
<dbReference type="InterPro" id="IPR036574">
    <property type="entry name" value="Scorpion_toxin-like_sf"/>
</dbReference>
<dbReference type="PRINTS" id="PR00288">
    <property type="entry name" value="PUROTHIONIN"/>
</dbReference>
<comment type="caution">
    <text evidence="8">The sequence shown here is derived from an EMBL/GenBank/DDBJ whole genome shotgun (WGS) entry which is preliminary data.</text>
</comment>
<feature type="region of interest" description="Disordered" evidence="5">
    <location>
        <begin position="123"/>
        <end position="192"/>
    </location>
</feature>
<evidence type="ECO:0000256" key="2">
    <source>
        <dbReference type="ARBA" id="ARBA00022525"/>
    </source>
</evidence>
<feature type="domain" description="Knottins-like" evidence="7">
    <location>
        <begin position="75"/>
        <end position="118"/>
    </location>
</feature>
<keyword evidence="3 6" id="KW-0732">Signal</keyword>
<evidence type="ECO:0000313" key="8">
    <source>
        <dbReference type="EMBL" id="KAK4491856.1"/>
    </source>
</evidence>
<accession>A0ABR0DSB1</accession>
<protein>
    <recommendedName>
        <fullName evidence="7">Knottins-like domain-containing protein</fullName>
    </recommendedName>
</protein>
<evidence type="ECO:0000256" key="4">
    <source>
        <dbReference type="ARBA" id="ARBA00023157"/>
    </source>
</evidence>
<evidence type="ECO:0000313" key="9">
    <source>
        <dbReference type="Proteomes" id="UP001291926"/>
    </source>
</evidence>
<keyword evidence="2" id="KW-0964">Secreted</keyword>
<sequence length="192" mass="20264">MGRSIGRSIGFLVLLLLLLLASQEAGLMVESRRTCESQSHGFKGRCLSDHNCGLVCRNEGFSDEELMIWSGEAVTCDAPSRLFKGLCFSRKNCGTICEKEGFLFGQCRTLKCICVKDCGSGGEDPGQGPPGEGPPEQDPPSEGPTEQGPPGEGPPEQDPPSEGPPEQGPPSDGDDGDQGGSPVLNRKTLIES</sequence>
<dbReference type="Gene3D" id="3.30.30.10">
    <property type="entry name" value="Knottin, scorpion toxin-like"/>
    <property type="match status" value="2"/>
</dbReference>
<dbReference type="PANTHER" id="PTHR33147:SF133">
    <property type="entry name" value="DEFENSIN-LIKE PROTEIN 6-RELATED"/>
    <property type="match status" value="1"/>
</dbReference>
<name>A0ABR0DSB1_9LAMI</name>
<dbReference type="EMBL" id="JAYDYQ010001087">
    <property type="protein sequence ID" value="KAK4491856.1"/>
    <property type="molecule type" value="Genomic_DNA"/>
</dbReference>
<dbReference type="Pfam" id="PF00304">
    <property type="entry name" value="Gamma-thionin"/>
    <property type="match status" value="2"/>
</dbReference>
<dbReference type="SUPFAM" id="SSF57095">
    <property type="entry name" value="Scorpion toxin-like"/>
    <property type="match status" value="2"/>
</dbReference>
<keyword evidence="9" id="KW-1185">Reference proteome</keyword>
<organism evidence="8 9">
    <name type="scientific">Penstemon davidsonii</name>
    <dbReference type="NCBI Taxonomy" id="160366"/>
    <lineage>
        <taxon>Eukaryota</taxon>
        <taxon>Viridiplantae</taxon>
        <taxon>Streptophyta</taxon>
        <taxon>Embryophyta</taxon>
        <taxon>Tracheophyta</taxon>
        <taxon>Spermatophyta</taxon>
        <taxon>Magnoliopsida</taxon>
        <taxon>eudicotyledons</taxon>
        <taxon>Gunneridae</taxon>
        <taxon>Pentapetalae</taxon>
        <taxon>asterids</taxon>
        <taxon>lamiids</taxon>
        <taxon>Lamiales</taxon>
        <taxon>Plantaginaceae</taxon>
        <taxon>Cheloneae</taxon>
        <taxon>Penstemon</taxon>
    </lineage>
</organism>
<gene>
    <name evidence="8" type="ORF">RD792_002635</name>
</gene>
<feature type="compositionally biased region" description="Pro residues" evidence="5">
    <location>
        <begin position="127"/>
        <end position="142"/>
    </location>
</feature>
<feature type="chain" id="PRO_5045365327" description="Knottins-like domain-containing protein" evidence="6">
    <location>
        <begin position="26"/>
        <end position="192"/>
    </location>
</feature>
<feature type="domain" description="Knottins-like" evidence="7">
    <location>
        <begin position="34"/>
        <end position="66"/>
    </location>
</feature>
<evidence type="ECO:0000259" key="7">
    <source>
        <dbReference type="SMART" id="SM00505"/>
    </source>
</evidence>
<evidence type="ECO:0000256" key="1">
    <source>
        <dbReference type="ARBA" id="ARBA00004613"/>
    </source>
</evidence>
<reference evidence="8 9" key="1">
    <citation type="journal article" date="2023" name="bioRxiv">
        <title>Genome report: Whole genome sequence and annotation of Penstemon davidsonii.</title>
        <authorList>
            <person name="Ostevik K.L."/>
            <person name="Alabady M."/>
            <person name="Zhang M."/>
            <person name="Rausher M.D."/>
        </authorList>
    </citation>
    <scope>NUCLEOTIDE SEQUENCE [LARGE SCALE GENOMIC DNA]</scope>
    <source>
        <strain evidence="8">DNT005</strain>
        <tissue evidence="8">Whole leaf</tissue>
    </source>
</reference>
<evidence type="ECO:0000256" key="3">
    <source>
        <dbReference type="ARBA" id="ARBA00022729"/>
    </source>
</evidence>
<proteinExistence type="predicted"/>